<comment type="cofactor">
    <cofactor evidence="1">
        <name>Mg(2+)</name>
        <dbReference type="ChEBI" id="CHEBI:18420"/>
    </cofactor>
</comment>
<keyword evidence="7 15" id="KW-0547">Nucleotide-binding</keyword>
<dbReference type="SUPFAM" id="SSF52113">
    <property type="entry name" value="BRCT domain"/>
    <property type="match status" value="2"/>
</dbReference>
<dbReference type="AlphaFoldDB" id="A0AAV8FMS6"/>
<dbReference type="InterPro" id="IPR036599">
    <property type="entry name" value="DNA_ligase_N_sf"/>
</dbReference>
<feature type="compositionally biased region" description="Basic and acidic residues" evidence="17">
    <location>
        <begin position="983"/>
        <end position="1011"/>
    </location>
</feature>
<dbReference type="InterPro" id="IPR012310">
    <property type="entry name" value="DNA_ligase_ATP-dep_cent"/>
</dbReference>
<dbReference type="FunFam" id="3.40.50.10190:FF:000072">
    <property type="entry name" value="DNA ligase"/>
    <property type="match status" value="1"/>
</dbReference>
<evidence type="ECO:0000256" key="11">
    <source>
        <dbReference type="ARBA" id="ARBA00023172"/>
    </source>
</evidence>
<dbReference type="PROSITE" id="PS00333">
    <property type="entry name" value="DNA_LIGASE_A2"/>
    <property type="match status" value="1"/>
</dbReference>
<feature type="compositionally biased region" description="Basic and acidic residues" evidence="17">
    <location>
        <begin position="924"/>
        <end position="938"/>
    </location>
</feature>
<keyword evidence="13" id="KW-0539">Nucleus</keyword>
<evidence type="ECO:0000256" key="14">
    <source>
        <dbReference type="ARBA" id="ARBA00034003"/>
    </source>
</evidence>
<dbReference type="PROSITE" id="PS50172">
    <property type="entry name" value="BRCT"/>
    <property type="match status" value="2"/>
</dbReference>
<feature type="domain" description="BRCT" evidence="19">
    <location>
        <begin position="798"/>
        <end position="909"/>
    </location>
</feature>
<keyword evidence="9 15" id="KW-0067">ATP-binding</keyword>
<evidence type="ECO:0000256" key="6">
    <source>
        <dbReference type="ARBA" id="ARBA00022737"/>
    </source>
</evidence>
<dbReference type="GO" id="GO:0032807">
    <property type="term" value="C:DNA ligase IV complex"/>
    <property type="evidence" value="ECO:0007669"/>
    <property type="project" value="TreeGrafter"/>
</dbReference>
<feature type="region of interest" description="Disordered" evidence="17">
    <location>
        <begin position="914"/>
        <end position="1011"/>
    </location>
</feature>
<feature type="domain" description="BRCT" evidence="19">
    <location>
        <begin position="650"/>
        <end position="738"/>
    </location>
</feature>
<keyword evidence="21" id="KW-1185">Reference proteome</keyword>
<keyword evidence="5" id="KW-0479">Metal-binding</keyword>
<comment type="similarity">
    <text evidence="3 16">Belongs to the ATP-dependent DNA ligase family.</text>
</comment>
<dbReference type="Pfam" id="PF04675">
    <property type="entry name" value="DNA_ligase_A_N"/>
    <property type="match status" value="1"/>
</dbReference>
<evidence type="ECO:0000256" key="17">
    <source>
        <dbReference type="SAM" id="MobiDB-lite"/>
    </source>
</evidence>
<evidence type="ECO:0000259" key="18">
    <source>
        <dbReference type="PROSITE" id="PS50160"/>
    </source>
</evidence>
<dbReference type="FunFam" id="1.10.3260.10:FF:000005">
    <property type="entry name" value="DNA ligase"/>
    <property type="match status" value="1"/>
</dbReference>
<dbReference type="Gene3D" id="2.40.50.140">
    <property type="entry name" value="Nucleic acid-binding proteins"/>
    <property type="match status" value="1"/>
</dbReference>
<feature type="region of interest" description="Disordered" evidence="17">
    <location>
        <begin position="1086"/>
        <end position="1123"/>
    </location>
</feature>
<dbReference type="SUPFAM" id="SSF56091">
    <property type="entry name" value="DNA ligase/mRNA capping enzyme, catalytic domain"/>
    <property type="match status" value="1"/>
</dbReference>
<keyword evidence="12 15" id="KW-0234">DNA repair</keyword>
<gene>
    <name evidence="20" type="ORF">LUZ62_043329</name>
</gene>
<dbReference type="InterPro" id="IPR012340">
    <property type="entry name" value="NA-bd_OB-fold"/>
</dbReference>
<keyword evidence="4 15" id="KW-0436">Ligase</keyword>
<dbReference type="InterPro" id="IPR012308">
    <property type="entry name" value="DNA_ligase_ATP-dep_N"/>
</dbReference>
<evidence type="ECO:0000256" key="7">
    <source>
        <dbReference type="ARBA" id="ARBA00022741"/>
    </source>
</evidence>
<feature type="compositionally biased region" description="Basic residues" evidence="17">
    <location>
        <begin position="961"/>
        <end position="982"/>
    </location>
</feature>
<dbReference type="PROSITE" id="PS50160">
    <property type="entry name" value="DNA_LIGASE_A3"/>
    <property type="match status" value="1"/>
</dbReference>
<name>A0AAV8FMS6_9POAL</name>
<evidence type="ECO:0000256" key="3">
    <source>
        <dbReference type="ARBA" id="ARBA00007572"/>
    </source>
</evidence>
<evidence type="ECO:0000256" key="2">
    <source>
        <dbReference type="ARBA" id="ARBA00004123"/>
    </source>
</evidence>
<dbReference type="Pfam" id="PF04679">
    <property type="entry name" value="DNA_ligase_A_C"/>
    <property type="match status" value="1"/>
</dbReference>
<feature type="compositionally biased region" description="Polar residues" evidence="17">
    <location>
        <begin position="603"/>
        <end position="613"/>
    </location>
</feature>
<dbReference type="InterPro" id="IPR016059">
    <property type="entry name" value="DNA_ligase_ATP-dep_CS"/>
</dbReference>
<dbReference type="Pfam" id="PF01068">
    <property type="entry name" value="DNA_ligase_A_M"/>
    <property type="match status" value="1"/>
</dbReference>
<reference evidence="20" key="1">
    <citation type="submission" date="2022-08" db="EMBL/GenBank/DDBJ databases">
        <authorList>
            <person name="Marques A."/>
        </authorList>
    </citation>
    <scope>NUCLEOTIDE SEQUENCE</scope>
    <source>
        <strain evidence="20">RhyPub2mFocal</strain>
        <tissue evidence="20">Leaves</tissue>
    </source>
</reference>
<dbReference type="Proteomes" id="UP001140206">
    <property type="component" value="Chromosome 2"/>
</dbReference>
<dbReference type="SUPFAM" id="SSF117018">
    <property type="entry name" value="ATP-dependent DNA ligase DNA-binding domain"/>
    <property type="match status" value="1"/>
</dbReference>
<evidence type="ECO:0000256" key="15">
    <source>
        <dbReference type="RuleBase" id="RU000617"/>
    </source>
</evidence>
<dbReference type="GO" id="GO:0006310">
    <property type="term" value="P:DNA recombination"/>
    <property type="evidence" value="ECO:0007669"/>
    <property type="project" value="UniProtKB-KW"/>
</dbReference>
<evidence type="ECO:0000256" key="13">
    <source>
        <dbReference type="ARBA" id="ARBA00023242"/>
    </source>
</evidence>
<dbReference type="GO" id="GO:0071897">
    <property type="term" value="P:DNA biosynthetic process"/>
    <property type="evidence" value="ECO:0007669"/>
    <property type="project" value="InterPro"/>
</dbReference>
<evidence type="ECO:0000313" key="20">
    <source>
        <dbReference type="EMBL" id="KAJ4792083.1"/>
    </source>
</evidence>
<dbReference type="InterPro" id="IPR029710">
    <property type="entry name" value="LIG4"/>
</dbReference>
<dbReference type="InterPro" id="IPR012309">
    <property type="entry name" value="DNA_ligase_ATP-dep_C"/>
</dbReference>
<evidence type="ECO:0000313" key="21">
    <source>
        <dbReference type="Proteomes" id="UP001140206"/>
    </source>
</evidence>
<dbReference type="InterPro" id="IPR044125">
    <property type="entry name" value="Adenylation_DNA_ligase_IV"/>
</dbReference>
<dbReference type="GO" id="GO:0003910">
    <property type="term" value="F:DNA ligase (ATP) activity"/>
    <property type="evidence" value="ECO:0007669"/>
    <property type="project" value="UniProtKB-EC"/>
</dbReference>
<dbReference type="Gene3D" id="1.10.3260.10">
    <property type="entry name" value="DNA ligase, ATP-dependent, N-terminal domain"/>
    <property type="match status" value="1"/>
</dbReference>
<dbReference type="SUPFAM" id="SSF50249">
    <property type="entry name" value="Nucleic acid-binding proteins"/>
    <property type="match status" value="1"/>
</dbReference>
<evidence type="ECO:0000256" key="9">
    <source>
        <dbReference type="ARBA" id="ARBA00022840"/>
    </source>
</evidence>
<feature type="region of interest" description="Disordered" evidence="17">
    <location>
        <begin position="603"/>
        <end position="630"/>
    </location>
</feature>
<comment type="catalytic activity">
    <reaction evidence="14 15">
        <text>ATP + (deoxyribonucleotide)n-3'-hydroxyl + 5'-phospho-(deoxyribonucleotide)m = (deoxyribonucleotide)n+m + AMP + diphosphate.</text>
        <dbReference type="EC" id="6.5.1.1"/>
    </reaction>
</comment>
<dbReference type="NCBIfam" id="TIGR00574">
    <property type="entry name" value="dnl1"/>
    <property type="match status" value="1"/>
</dbReference>
<dbReference type="Pfam" id="PF16589">
    <property type="entry name" value="BRCT_2"/>
    <property type="match status" value="1"/>
</dbReference>
<protein>
    <recommendedName>
        <fullName evidence="15">DNA ligase</fullName>
        <ecNumber evidence="15">6.5.1.1</ecNumber>
    </recommendedName>
</protein>
<comment type="caution">
    <text evidence="20">The sequence shown here is derived from an EMBL/GenBank/DDBJ whole genome shotgun (WGS) entry which is preliminary data.</text>
</comment>
<dbReference type="CDD" id="cd07968">
    <property type="entry name" value="OBF_DNA_ligase_IV"/>
    <property type="match status" value="1"/>
</dbReference>
<dbReference type="EMBL" id="JAMFTS010000002">
    <property type="protein sequence ID" value="KAJ4792083.1"/>
    <property type="molecule type" value="Genomic_DNA"/>
</dbReference>
<evidence type="ECO:0000256" key="4">
    <source>
        <dbReference type="ARBA" id="ARBA00022598"/>
    </source>
</evidence>
<keyword evidence="6" id="KW-0677">Repeat</keyword>
<evidence type="ECO:0000256" key="10">
    <source>
        <dbReference type="ARBA" id="ARBA00022842"/>
    </source>
</evidence>
<keyword evidence="11 15" id="KW-0233">DNA recombination</keyword>
<evidence type="ECO:0000256" key="5">
    <source>
        <dbReference type="ARBA" id="ARBA00022723"/>
    </source>
</evidence>
<dbReference type="CDD" id="cd07903">
    <property type="entry name" value="Adenylation_DNA_ligase_IV"/>
    <property type="match status" value="1"/>
</dbReference>
<keyword evidence="8 15" id="KW-0227">DNA damage</keyword>
<evidence type="ECO:0000256" key="12">
    <source>
        <dbReference type="ARBA" id="ARBA00023204"/>
    </source>
</evidence>
<dbReference type="GO" id="GO:0005524">
    <property type="term" value="F:ATP binding"/>
    <property type="evidence" value="ECO:0007669"/>
    <property type="project" value="UniProtKB-KW"/>
</dbReference>
<dbReference type="FunFam" id="2.40.50.140:FF:000173">
    <property type="entry name" value="DNA ligase"/>
    <property type="match status" value="1"/>
</dbReference>
<dbReference type="PANTHER" id="PTHR45997">
    <property type="entry name" value="DNA LIGASE 4"/>
    <property type="match status" value="1"/>
</dbReference>
<accession>A0AAV8FMS6</accession>
<dbReference type="Gene3D" id="3.40.50.10190">
    <property type="entry name" value="BRCT domain"/>
    <property type="match status" value="2"/>
</dbReference>
<dbReference type="GO" id="GO:0003677">
    <property type="term" value="F:DNA binding"/>
    <property type="evidence" value="ECO:0007669"/>
    <property type="project" value="InterPro"/>
</dbReference>
<dbReference type="Gene3D" id="3.30.470.30">
    <property type="entry name" value="DNA ligase/mRNA capping enzyme"/>
    <property type="match status" value="1"/>
</dbReference>
<evidence type="ECO:0000256" key="1">
    <source>
        <dbReference type="ARBA" id="ARBA00001946"/>
    </source>
</evidence>
<keyword evidence="10" id="KW-0460">Magnesium</keyword>
<feature type="domain" description="ATP-dependent DNA ligase family profile" evidence="18">
    <location>
        <begin position="341"/>
        <end position="479"/>
    </location>
</feature>
<dbReference type="InterPro" id="IPR036420">
    <property type="entry name" value="BRCT_dom_sf"/>
</dbReference>
<evidence type="ECO:0000256" key="16">
    <source>
        <dbReference type="RuleBase" id="RU004196"/>
    </source>
</evidence>
<feature type="compositionally biased region" description="Basic and acidic residues" evidence="17">
    <location>
        <begin position="1086"/>
        <end position="1104"/>
    </location>
</feature>
<proteinExistence type="inferred from homology"/>
<dbReference type="GO" id="GO:0006303">
    <property type="term" value="P:double-strand break repair via nonhomologous end joining"/>
    <property type="evidence" value="ECO:0007669"/>
    <property type="project" value="TreeGrafter"/>
</dbReference>
<dbReference type="CDD" id="cd17722">
    <property type="entry name" value="BRCT_DNA_ligase_IV_rpt1"/>
    <property type="match status" value="1"/>
</dbReference>
<dbReference type="GO" id="GO:0006297">
    <property type="term" value="P:nucleotide-excision repair, DNA gap filling"/>
    <property type="evidence" value="ECO:0007669"/>
    <property type="project" value="TreeGrafter"/>
</dbReference>
<evidence type="ECO:0000256" key="8">
    <source>
        <dbReference type="ARBA" id="ARBA00022763"/>
    </source>
</evidence>
<comment type="subcellular location">
    <subcellularLocation>
        <location evidence="2">Nucleus</location>
    </subcellularLocation>
</comment>
<evidence type="ECO:0000259" key="19">
    <source>
        <dbReference type="PROSITE" id="PS50172"/>
    </source>
</evidence>
<dbReference type="PANTHER" id="PTHR45997:SF1">
    <property type="entry name" value="DNA LIGASE 4"/>
    <property type="match status" value="1"/>
</dbReference>
<dbReference type="GO" id="GO:0046872">
    <property type="term" value="F:metal ion binding"/>
    <property type="evidence" value="ECO:0007669"/>
    <property type="project" value="UniProtKB-KW"/>
</dbReference>
<sequence length="1162" mass="132990">MTDQTVRFGLLVSMFQAMLRERSAPKKRRFFRKFLDRVYTGREFFSAVRLILPSLDRERGTYGLKEAALAQCLVDALGLAKDSPDAVRLLNWRKAGSRAGQNAGNFAMIAAEVLQSRQGMSSGGLTIKELNDALDRLATTENRSEKASVLTGLINKTNALEMKWILMIILKDLKLGISEKSIFHEFHPDAEDLFNVTCDLKLVCEKLKDRGQRHKRQDIEVGKAVRAQLAMRVSDASAAWKKLHRKQVVAECKFDGDRIQIHKNGGEIHFFSRNFIDHPEYAHGMSKLIKENILVDRCILDGEMLVWDTTANRFADFGSNQEIAKAAREGFESDRQNIDVAFDVLYAGDTSVIHQTLAERHEILRKIIRPIKGQFELLLPNMGLNENRQPGEPCWSIIASSQEDVEKFFKETIENRDEGIVVKDLGSKWEPGDRSGKWLKLKPDYIHAGSDLDVLIIGGYFGSGRHGGEVAQFLVGLAECSDPDTYPKRFLSFCRVGTGLSDEELNTLVNKLKPYFMKNEYPKRTPRFYEVTSNSKERPDVWIESPDKSVLVSITSDIRTIKSEVFAAPYSLRFPRIHRVRYDKPWHECLDVQEFVEIVRSSNGTTNKATNETTDNRQTKRAKPTKKSGTTNLSIVPSHLIKTDVSSLKEETLIFANMIFYFANIPPSYNLEYFHKLVAENGGTFSMNFNPSVTHCIASEKKGIKYQAAVRQGDVIHYSWILDSCKEKRLLHLQPKYILFLSDSSKYKLREEMDHFSDYYFWDIDIADLKQIFSSMSDLKAPNKLQYYKKKHCADAEEKFCFLQGCRIYVYKPTPLRNHDYNDISDLALKRLELEWTMHGGEVCTSLTLATHLVAYSLVESYNFDTIYNSVSPSERQLIHYKRVKVVNHKWLEDSVATQRRLPEDSYNLKPVTFEEVEVEEREEEQKPPIDTSVHNDQDAPMTLNTSTKRKRGRPEGPSLRKTKKTPKPAPRRTRARIGMRRVKIDQEKYDSVESKSEEESESELKPRKDQELTVGAQFVRFDDEAMNLGTEKANSLNDEILKGEVFDKPHNEDIEENVNEGVDTLEQMVDPIHAMLLDMIPSLSQRKEERGTSSGNETKKADTQKAPAQPGSSMSTPKKKVSYKDAAAQLLKDCRPKDFCRMITSWILGNETEERNIDYPR</sequence>
<dbReference type="PROSITE" id="PS00697">
    <property type="entry name" value="DNA_LIGASE_A1"/>
    <property type="match status" value="1"/>
</dbReference>
<dbReference type="SMART" id="SM00292">
    <property type="entry name" value="BRCT"/>
    <property type="match status" value="2"/>
</dbReference>
<dbReference type="InterPro" id="IPR000977">
    <property type="entry name" value="DNA_ligase_ATP-dep"/>
</dbReference>
<dbReference type="InterPro" id="IPR001357">
    <property type="entry name" value="BRCT_dom"/>
</dbReference>
<organism evidence="20 21">
    <name type="scientific">Rhynchospora pubera</name>
    <dbReference type="NCBI Taxonomy" id="906938"/>
    <lineage>
        <taxon>Eukaryota</taxon>
        <taxon>Viridiplantae</taxon>
        <taxon>Streptophyta</taxon>
        <taxon>Embryophyta</taxon>
        <taxon>Tracheophyta</taxon>
        <taxon>Spermatophyta</taxon>
        <taxon>Magnoliopsida</taxon>
        <taxon>Liliopsida</taxon>
        <taxon>Poales</taxon>
        <taxon>Cyperaceae</taxon>
        <taxon>Cyperoideae</taxon>
        <taxon>Rhynchosporeae</taxon>
        <taxon>Rhynchospora</taxon>
    </lineage>
</organism>
<dbReference type="EC" id="6.5.1.1" evidence="15"/>